<dbReference type="OMA" id="CCMFIGS"/>
<dbReference type="OrthoDB" id="6085115at2759"/>
<dbReference type="SUPFAM" id="SSF47473">
    <property type="entry name" value="EF-hand"/>
    <property type="match status" value="1"/>
</dbReference>
<feature type="non-terminal residue" evidence="3">
    <location>
        <position position="1"/>
    </location>
</feature>
<evidence type="ECO:0000259" key="2">
    <source>
        <dbReference type="PROSITE" id="PS50222"/>
    </source>
</evidence>
<dbReference type="EMBL" id="BFAA01263150">
    <property type="protein sequence ID" value="GCB86287.1"/>
    <property type="molecule type" value="Genomic_DNA"/>
</dbReference>
<dbReference type="Gene3D" id="1.10.238.10">
    <property type="entry name" value="EF-hand"/>
    <property type="match status" value="1"/>
</dbReference>
<proteinExistence type="predicted"/>
<gene>
    <name evidence="3" type="ORF">scyTo_0026961</name>
</gene>
<dbReference type="AlphaFoldDB" id="A0A401QLJ1"/>
<dbReference type="PROSITE" id="PS00018">
    <property type="entry name" value="EF_HAND_1"/>
    <property type="match status" value="1"/>
</dbReference>
<keyword evidence="1" id="KW-0106">Calcium</keyword>
<accession>A0A401QLJ1</accession>
<dbReference type="InterPro" id="IPR002048">
    <property type="entry name" value="EF_hand_dom"/>
</dbReference>
<name>A0A401QLJ1_SCYTO</name>
<dbReference type="STRING" id="75743.A0A401QLJ1"/>
<evidence type="ECO:0000313" key="4">
    <source>
        <dbReference type="Proteomes" id="UP000288216"/>
    </source>
</evidence>
<sequence length="91" mass="10645">DKCKLIEYSKLKNMLLDLQNQKYIRQRNSKENEDKMSLKKLLVDNMFEYFDSNDDGHVDSNELAQTCCMFIGSSKLRLTPNLILNPSNKIL</sequence>
<dbReference type="GO" id="GO:0005509">
    <property type="term" value="F:calcium ion binding"/>
    <property type="evidence" value="ECO:0007669"/>
    <property type="project" value="InterPro"/>
</dbReference>
<comment type="caution">
    <text evidence="3">The sequence shown here is derived from an EMBL/GenBank/DDBJ whole genome shotgun (WGS) entry which is preliminary data.</text>
</comment>
<dbReference type="InterPro" id="IPR011992">
    <property type="entry name" value="EF-hand-dom_pair"/>
</dbReference>
<feature type="domain" description="EF-hand" evidence="2">
    <location>
        <begin position="38"/>
        <end position="73"/>
    </location>
</feature>
<evidence type="ECO:0000313" key="3">
    <source>
        <dbReference type="EMBL" id="GCB86287.1"/>
    </source>
</evidence>
<organism evidence="3 4">
    <name type="scientific">Scyliorhinus torazame</name>
    <name type="common">Cloudy catshark</name>
    <name type="synonym">Catulus torazame</name>
    <dbReference type="NCBI Taxonomy" id="75743"/>
    <lineage>
        <taxon>Eukaryota</taxon>
        <taxon>Metazoa</taxon>
        <taxon>Chordata</taxon>
        <taxon>Craniata</taxon>
        <taxon>Vertebrata</taxon>
        <taxon>Chondrichthyes</taxon>
        <taxon>Elasmobranchii</taxon>
        <taxon>Galeomorphii</taxon>
        <taxon>Galeoidea</taxon>
        <taxon>Carcharhiniformes</taxon>
        <taxon>Scyliorhinidae</taxon>
        <taxon>Scyliorhinus</taxon>
    </lineage>
</organism>
<protein>
    <recommendedName>
        <fullName evidence="2">EF-hand domain-containing protein</fullName>
    </recommendedName>
</protein>
<keyword evidence="4" id="KW-1185">Reference proteome</keyword>
<dbReference type="Proteomes" id="UP000288216">
    <property type="component" value="Unassembled WGS sequence"/>
</dbReference>
<reference evidence="3 4" key="1">
    <citation type="journal article" date="2018" name="Nat. Ecol. Evol.">
        <title>Shark genomes provide insights into elasmobranch evolution and the origin of vertebrates.</title>
        <authorList>
            <person name="Hara Y"/>
            <person name="Yamaguchi K"/>
            <person name="Onimaru K"/>
            <person name="Kadota M"/>
            <person name="Koyanagi M"/>
            <person name="Keeley SD"/>
            <person name="Tatsumi K"/>
            <person name="Tanaka K"/>
            <person name="Motone F"/>
            <person name="Kageyama Y"/>
            <person name="Nozu R"/>
            <person name="Adachi N"/>
            <person name="Nishimura O"/>
            <person name="Nakagawa R"/>
            <person name="Tanegashima C"/>
            <person name="Kiyatake I"/>
            <person name="Matsumoto R"/>
            <person name="Murakumo K"/>
            <person name="Nishida K"/>
            <person name="Terakita A"/>
            <person name="Kuratani S"/>
            <person name="Sato K"/>
            <person name="Hyodo S Kuraku.S."/>
        </authorList>
    </citation>
    <scope>NUCLEOTIDE SEQUENCE [LARGE SCALE GENOMIC DNA]</scope>
</reference>
<dbReference type="InterPro" id="IPR018247">
    <property type="entry name" value="EF_Hand_1_Ca_BS"/>
</dbReference>
<dbReference type="PROSITE" id="PS50222">
    <property type="entry name" value="EF_HAND_2"/>
    <property type="match status" value="1"/>
</dbReference>
<evidence type="ECO:0000256" key="1">
    <source>
        <dbReference type="ARBA" id="ARBA00022837"/>
    </source>
</evidence>